<dbReference type="EMBL" id="VSRR010000103">
    <property type="protein sequence ID" value="MPC10166.1"/>
    <property type="molecule type" value="Genomic_DNA"/>
</dbReference>
<protein>
    <recommendedName>
        <fullName evidence="3">Reverse transcriptase domain-containing protein</fullName>
    </recommendedName>
</protein>
<keyword evidence="2" id="KW-1185">Reference proteome</keyword>
<proteinExistence type="predicted"/>
<comment type="caution">
    <text evidence="1">The sequence shown here is derived from an EMBL/GenBank/DDBJ whole genome shotgun (WGS) entry which is preliminary data.</text>
</comment>
<dbReference type="AlphaFoldDB" id="A0A5B7CP56"/>
<name>A0A5B7CP56_PORTR</name>
<organism evidence="1 2">
    <name type="scientific">Portunus trituberculatus</name>
    <name type="common">Swimming crab</name>
    <name type="synonym">Neptunus trituberculatus</name>
    <dbReference type="NCBI Taxonomy" id="210409"/>
    <lineage>
        <taxon>Eukaryota</taxon>
        <taxon>Metazoa</taxon>
        <taxon>Ecdysozoa</taxon>
        <taxon>Arthropoda</taxon>
        <taxon>Crustacea</taxon>
        <taxon>Multicrustacea</taxon>
        <taxon>Malacostraca</taxon>
        <taxon>Eumalacostraca</taxon>
        <taxon>Eucarida</taxon>
        <taxon>Decapoda</taxon>
        <taxon>Pleocyemata</taxon>
        <taxon>Brachyura</taxon>
        <taxon>Eubrachyura</taxon>
        <taxon>Portunoidea</taxon>
        <taxon>Portunidae</taxon>
        <taxon>Portuninae</taxon>
        <taxon>Portunus</taxon>
    </lineage>
</organism>
<sequence length="84" mass="9547">MCNRQNRAAHKLLANGLLNEVISFQINSSCSLVQNQHTGLAHNDGLVLTAESREEVTDMFNRWKEEMEQSGLKVNMEKTKLIMT</sequence>
<accession>A0A5B7CP56</accession>
<gene>
    <name evidence="1" type="ORF">E2C01_002794</name>
</gene>
<evidence type="ECO:0000313" key="1">
    <source>
        <dbReference type="EMBL" id="MPC10166.1"/>
    </source>
</evidence>
<dbReference type="Proteomes" id="UP000324222">
    <property type="component" value="Unassembled WGS sequence"/>
</dbReference>
<evidence type="ECO:0000313" key="2">
    <source>
        <dbReference type="Proteomes" id="UP000324222"/>
    </source>
</evidence>
<reference evidence="1 2" key="1">
    <citation type="submission" date="2019-05" db="EMBL/GenBank/DDBJ databases">
        <title>Another draft genome of Portunus trituberculatus and its Hox gene families provides insights of decapod evolution.</title>
        <authorList>
            <person name="Jeong J.-H."/>
            <person name="Song I."/>
            <person name="Kim S."/>
            <person name="Choi T."/>
            <person name="Kim D."/>
            <person name="Ryu S."/>
            <person name="Kim W."/>
        </authorList>
    </citation>
    <scope>NUCLEOTIDE SEQUENCE [LARGE SCALE GENOMIC DNA]</scope>
    <source>
        <tissue evidence="1">Muscle</tissue>
    </source>
</reference>
<evidence type="ECO:0008006" key="3">
    <source>
        <dbReference type="Google" id="ProtNLM"/>
    </source>
</evidence>